<dbReference type="RefSeq" id="WP_151844015.1">
    <property type="nucleotide sequence ID" value="NZ_WBZJ01000001.1"/>
</dbReference>
<keyword evidence="1" id="KW-0472">Membrane</keyword>
<feature type="transmembrane region" description="Helical" evidence="1">
    <location>
        <begin position="32"/>
        <end position="57"/>
    </location>
</feature>
<evidence type="ECO:0008006" key="4">
    <source>
        <dbReference type="Google" id="ProtNLM"/>
    </source>
</evidence>
<feature type="transmembrane region" description="Helical" evidence="1">
    <location>
        <begin position="63"/>
        <end position="85"/>
    </location>
</feature>
<sequence>MTSIVWNHTTRTLLSLQWVLWKRTVSTSIPTLIGTILVGVLVVGQCVSLGIFSAVLYQDNGDPSGFIFAMALGCAVYLLGALLYPSSETQVEPRHLATLPLSSREVLVGLMLGTFVHSTAFISVVNTLIMAAIGSVVFGGVQAVWWTLACVAQLLITVALGAAVSQALTSIEGTKLQERLAVLTTVVLMGGLVGFMVYLQTTTDASPVDAVSSLLPIIEWTPFAAAAAAGAPATVADGTSAGAILGHGLVALLSVTVAVWLWHRAVRSLIRHPIARSRGGAEITRRAHRTILVPWARPGRFGALYSRALRYWIRDTRQLANMIMLPLMGVAYFFLGMTGEDHYMSWFSLGFVVVASGSFLANNIGMDGPANWVHLAAGVPARAFLWSRWAAGATVMLGWTALIGSALGVLHHFSPLWVVVVGLAVQVMAMNIALGLFCAVLAPSPTAKPKGTLHIQKNNNSAGAAVLMGTFSLAIMVMVVPGIVAYVMLDNAWLGLLIQIPVTVGVVWGIIAMATKRLTSAWPRLFFRVRQWA</sequence>
<proteinExistence type="predicted"/>
<dbReference type="EMBL" id="WBZJ01000001">
    <property type="protein sequence ID" value="KAB3523262.1"/>
    <property type="molecule type" value="Genomic_DNA"/>
</dbReference>
<feature type="transmembrane region" description="Helical" evidence="1">
    <location>
        <begin position="389"/>
        <end position="410"/>
    </location>
</feature>
<keyword evidence="1" id="KW-0812">Transmembrane</keyword>
<name>A0ABQ6VFS0_9CORY</name>
<feature type="transmembrane region" description="Helical" evidence="1">
    <location>
        <begin position="319"/>
        <end position="337"/>
    </location>
</feature>
<comment type="caution">
    <text evidence="2">The sequence shown here is derived from an EMBL/GenBank/DDBJ whole genome shotgun (WGS) entry which is preliminary data.</text>
</comment>
<evidence type="ECO:0000313" key="3">
    <source>
        <dbReference type="Proteomes" id="UP000436181"/>
    </source>
</evidence>
<dbReference type="Proteomes" id="UP000436181">
    <property type="component" value="Unassembled WGS sequence"/>
</dbReference>
<protein>
    <recommendedName>
        <fullName evidence="4">ABC transporter permease</fullName>
    </recommendedName>
</protein>
<accession>A0ABQ6VFS0</accession>
<feature type="transmembrane region" description="Helical" evidence="1">
    <location>
        <begin position="416"/>
        <end position="442"/>
    </location>
</feature>
<feature type="transmembrane region" description="Helical" evidence="1">
    <location>
        <begin position="493"/>
        <end position="514"/>
    </location>
</feature>
<feature type="transmembrane region" description="Helical" evidence="1">
    <location>
        <begin position="106"/>
        <end position="138"/>
    </location>
</feature>
<reference evidence="2 3" key="1">
    <citation type="submission" date="2019-10" db="EMBL/GenBank/DDBJ databases">
        <title>Corynebacterium sp novel species isolated from the respiratory tract of Marmot.</title>
        <authorList>
            <person name="Zhang G."/>
        </authorList>
    </citation>
    <scope>NUCLEOTIDE SEQUENCE [LARGE SCALE GENOMIC DNA]</scope>
    <source>
        <strain evidence="2 3">336</strain>
    </source>
</reference>
<evidence type="ECO:0000256" key="1">
    <source>
        <dbReference type="SAM" id="Phobius"/>
    </source>
</evidence>
<feature type="transmembrane region" description="Helical" evidence="1">
    <location>
        <begin position="463"/>
        <end position="487"/>
    </location>
</feature>
<organism evidence="2 3">
    <name type="scientific">Corynebacterium zhongnanshanii</name>
    <dbReference type="NCBI Taxonomy" id="2768834"/>
    <lineage>
        <taxon>Bacteria</taxon>
        <taxon>Bacillati</taxon>
        <taxon>Actinomycetota</taxon>
        <taxon>Actinomycetes</taxon>
        <taxon>Mycobacteriales</taxon>
        <taxon>Corynebacteriaceae</taxon>
        <taxon>Corynebacterium</taxon>
    </lineage>
</organism>
<keyword evidence="1" id="KW-1133">Transmembrane helix</keyword>
<feature type="transmembrane region" description="Helical" evidence="1">
    <location>
        <begin position="180"/>
        <end position="199"/>
    </location>
</feature>
<feature type="transmembrane region" description="Helical" evidence="1">
    <location>
        <begin position="144"/>
        <end position="168"/>
    </location>
</feature>
<feature type="transmembrane region" description="Helical" evidence="1">
    <location>
        <begin position="343"/>
        <end position="361"/>
    </location>
</feature>
<evidence type="ECO:0000313" key="2">
    <source>
        <dbReference type="EMBL" id="KAB3523262.1"/>
    </source>
</evidence>
<keyword evidence="3" id="KW-1185">Reference proteome</keyword>
<gene>
    <name evidence="2" type="ORF">F8377_03740</name>
</gene>
<feature type="transmembrane region" description="Helical" evidence="1">
    <location>
        <begin position="244"/>
        <end position="262"/>
    </location>
</feature>